<evidence type="ECO:0000313" key="2">
    <source>
        <dbReference type="EMBL" id="KAI3944183.1"/>
    </source>
</evidence>
<accession>A0AAD4T953</accession>
<dbReference type="Pfam" id="PF12146">
    <property type="entry name" value="Hydrolase_4"/>
    <property type="match status" value="1"/>
</dbReference>
<dbReference type="Proteomes" id="UP001202328">
    <property type="component" value="Unassembled WGS sequence"/>
</dbReference>
<dbReference type="EMBL" id="JAJJMB010004060">
    <property type="protein sequence ID" value="KAI3944183.1"/>
    <property type="molecule type" value="Genomic_DNA"/>
</dbReference>
<dbReference type="InterPro" id="IPR022742">
    <property type="entry name" value="Hydrolase_4"/>
</dbReference>
<dbReference type="PANTHER" id="PTHR42886">
    <property type="entry name" value="RE40534P-RELATED"/>
    <property type="match status" value="1"/>
</dbReference>
<evidence type="ECO:0000259" key="1">
    <source>
        <dbReference type="Pfam" id="PF12146"/>
    </source>
</evidence>
<feature type="domain" description="Serine aminopeptidase S33" evidence="1">
    <location>
        <begin position="25"/>
        <end position="134"/>
    </location>
</feature>
<dbReference type="AlphaFoldDB" id="A0AAD4T953"/>
<keyword evidence="3" id="KW-1185">Reference proteome</keyword>
<dbReference type="PANTHER" id="PTHR42886:SF53">
    <property type="entry name" value="ALPHA_BETA-HYDROLASES SUPERFAMILY PROTEIN"/>
    <property type="match status" value="1"/>
</dbReference>
<gene>
    <name evidence="2" type="ORF">MKW98_016413</name>
</gene>
<proteinExistence type="predicted"/>
<sequence>MQKIEQVIIKNKYGEKLVGVLYETSSKEVIILCHGSASKKECPVNWNLTDALTKVGFSVFCFDFSGNGESEGTFEFGNYSKEADDLHSVVMYFSGMKRVIGGVLGHSKGGDSVLVCASRYHDVATVVNVCGRFKKERGTEDVLGKDYMERIKEKGFLDFEGDEGNQYRVTEESLMERLATDMRALCLSIAKDCRVLSVHGSADECIPVEDAFEFAKLWDFLQLHKLHNIEGADHGYSNYQSELVEVVMDFIVDCLGGPASTFI</sequence>
<dbReference type="InterPro" id="IPR029058">
    <property type="entry name" value="AB_hydrolase_fold"/>
</dbReference>
<organism evidence="2 3">
    <name type="scientific">Papaver atlanticum</name>
    <dbReference type="NCBI Taxonomy" id="357466"/>
    <lineage>
        <taxon>Eukaryota</taxon>
        <taxon>Viridiplantae</taxon>
        <taxon>Streptophyta</taxon>
        <taxon>Embryophyta</taxon>
        <taxon>Tracheophyta</taxon>
        <taxon>Spermatophyta</taxon>
        <taxon>Magnoliopsida</taxon>
        <taxon>Ranunculales</taxon>
        <taxon>Papaveraceae</taxon>
        <taxon>Papaveroideae</taxon>
        <taxon>Papaver</taxon>
    </lineage>
</organism>
<protein>
    <recommendedName>
        <fullName evidence="1">Serine aminopeptidase S33 domain-containing protein</fullName>
    </recommendedName>
</protein>
<evidence type="ECO:0000313" key="3">
    <source>
        <dbReference type="Proteomes" id="UP001202328"/>
    </source>
</evidence>
<comment type="caution">
    <text evidence="2">The sequence shown here is derived from an EMBL/GenBank/DDBJ whole genome shotgun (WGS) entry which is preliminary data.</text>
</comment>
<name>A0AAD4T953_9MAGN</name>
<dbReference type="SUPFAM" id="SSF53474">
    <property type="entry name" value="alpha/beta-Hydrolases"/>
    <property type="match status" value="1"/>
</dbReference>
<reference evidence="2" key="1">
    <citation type="submission" date="2022-04" db="EMBL/GenBank/DDBJ databases">
        <title>A functionally conserved STORR gene fusion in Papaver species that diverged 16.8 million years ago.</title>
        <authorList>
            <person name="Catania T."/>
        </authorList>
    </citation>
    <scope>NUCLEOTIDE SEQUENCE</scope>
    <source>
        <strain evidence="2">S-188037</strain>
    </source>
</reference>
<dbReference type="Gene3D" id="3.40.50.1820">
    <property type="entry name" value="alpha/beta hydrolase"/>
    <property type="match status" value="1"/>
</dbReference>